<dbReference type="AlphaFoldDB" id="A0A812VEU4"/>
<dbReference type="InterPro" id="IPR057191">
    <property type="entry name" value="DUF7869"/>
</dbReference>
<organism evidence="2 3">
    <name type="scientific">Symbiodinium natans</name>
    <dbReference type="NCBI Taxonomy" id="878477"/>
    <lineage>
        <taxon>Eukaryota</taxon>
        <taxon>Sar</taxon>
        <taxon>Alveolata</taxon>
        <taxon>Dinophyceae</taxon>
        <taxon>Suessiales</taxon>
        <taxon>Symbiodiniaceae</taxon>
        <taxon>Symbiodinium</taxon>
    </lineage>
</organism>
<accession>A0A812VEU4</accession>
<sequence>MAILAAGDADASASDRHKCNANHVSKIVNGLCPYGRGKSGQCTVCEPGLSVDDVLCFRKVFDGMGVSRRAALLSNVYSQAQNGTEGQTRCKWFFLGKRCCEKRLHAMLEMSPSTYMKLLKGQSFDGRSHNGRAVTEVSASVDQFFLEMYHSAAEYLPEDTACHLEDVDWTVAQEELQLGRVTEFPTPEQNLTLLGWDPEKSELQTAIQAASGASMPKKYVQHKKAVDRLYLAWRTVRMPESQSACWSTFWKKWHDRWCHCIGLRKPTQHSQCTQCMKFASVIHYGNVSVHEKKENAKAWQQHLRDQYEDRLIYWHLRWHSKMPDSNILCIIIDGMDKSKGSWPKYDFRKPKSLDKFHRPRNTIHLAIAHGFCADFYIADDENFFHGASFFCEILTRTLARVKKICQEQGRAMPEHLVIQSDNTTAQAKNSEVASFLALLVRRFKFHSCVLHFLQVGHTHEDVDFIFSLLLAKVLRKSRVQIPEDLRNEILIGMTPILASKGCQVNAELVTHCRHFKAWLAEMSVHPHNCWVRRQGIMSPHSFTFKLRMDLTPKEQQLLQQDPTDRGWRAHPFDVFCIVKTFMASQAPNGPPVLLIPESRFQRITTLAPTATCPASEAMSVNRKRQLRQFADELECLTAEWGPEHSMFRAAQELRILADGRNQEPSQDGYLEAVETERQMPLTDSDGSSVVSCQSKCLSPLCKSHQNDPSANFSFQDNPYYANLPDVSWRMVVRFRGH</sequence>
<protein>
    <recommendedName>
        <fullName evidence="1">DUF7869 domain-containing protein</fullName>
    </recommendedName>
</protein>
<proteinExistence type="predicted"/>
<name>A0A812VEU4_9DINO</name>
<dbReference type="Pfam" id="PF25273">
    <property type="entry name" value="DUF7869"/>
    <property type="match status" value="1"/>
</dbReference>
<comment type="caution">
    <text evidence="2">The sequence shown here is derived from an EMBL/GenBank/DDBJ whole genome shotgun (WGS) entry which is preliminary data.</text>
</comment>
<gene>
    <name evidence="2" type="ORF">SNAT2548_LOCUS34889</name>
</gene>
<reference evidence="2" key="1">
    <citation type="submission" date="2021-02" db="EMBL/GenBank/DDBJ databases">
        <authorList>
            <person name="Dougan E. K."/>
            <person name="Rhodes N."/>
            <person name="Thang M."/>
            <person name="Chan C."/>
        </authorList>
    </citation>
    <scope>NUCLEOTIDE SEQUENCE</scope>
</reference>
<dbReference type="OrthoDB" id="422406at2759"/>
<keyword evidence="3" id="KW-1185">Reference proteome</keyword>
<evidence type="ECO:0000313" key="3">
    <source>
        <dbReference type="Proteomes" id="UP000604046"/>
    </source>
</evidence>
<dbReference type="PANTHER" id="PTHR33153">
    <property type="entry name" value="MYND-TYPE DOMAIN-CONTAINING PROTEIN"/>
    <property type="match status" value="1"/>
</dbReference>
<feature type="domain" description="DUF7869" evidence="1">
    <location>
        <begin position="365"/>
        <end position="546"/>
    </location>
</feature>
<dbReference type="Proteomes" id="UP000604046">
    <property type="component" value="Unassembled WGS sequence"/>
</dbReference>
<evidence type="ECO:0000313" key="2">
    <source>
        <dbReference type="EMBL" id="CAE7613621.1"/>
    </source>
</evidence>
<dbReference type="EMBL" id="CAJNDS010002835">
    <property type="protein sequence ID" value="CAE7613621.1"/>
    <property type="molecule type" value="Genomic_DNA"/>
</dbReference>
<dbReference type="PANTHER" id="PTHR33153:SF3">
    <property type="entry name" value="TRAFFICKING PROTEIN PARTICLE COMPLEX SUBUNIT 11 DOMAIN-CONTAINING PROTEIN"/>
    <property type="match status" value="1"/>
</dbReference>
<evidence type="ECO:0000259" key="1">
    <source>
        <dbReference type="Pfam" id="PF25273"/>
    </source>
</evidence>